<dbReference type="EMBL" id="BSEV01000029">
    <property type="protein sequence ID" value="GLK14151.1"/>
    <property type="molecule type" value="Genomic_DNA"/>
</dbReference>
<comment type="caution">
    <text evidence="2">The sequence shown here is derived from an EMBL/GenBank/DDBJ whole genome shotgun (WGS) entry which is preliminary data.</text>
</comment>
<dbReference type="AlphaFoldDB" id="A0A9W6I9Y8"/>
<keyword evidence="1" id="KW-0472">Membrane</keyword>
<protein>
    <submittedName>
        <fullName evidence="2">Uncharacterized protein</fullName>
    </submittedName>
</protein>
<keyword evidence="3" id="KW-1185">Reference proteome</keyword>
<sequence length="137" mass="14765">MIRRCVQRFDQLVGFRGSVLLFLALWSGTQAVRLAWADPAILSTSTYVYLATVAPLGALAVPWAVCAILCAVQAFTVTDWTAFALTAGVLVAWAVVYLVGGIQGAIPQAYWACVVQVAVAGLILRLSRWPEPSERGR</sequence>
<evidence type="ECO:0000313" key="3">
    <source>
        <dbReference type="Proteomes" id="UP001143474"/>
    </source>
</evidence>
<proteinExistence type="predicted"/>
<feature type="transmembrane region" description="Helical" evidence="1">
    <location>
        <begin position="108"/>
        <end position="127"/>
    </location>
</feature>
<organism evidence="2 3">
    <name type="scientific">Streptosporangium carneum</name>
    <dbReference type="NCBI Taxonomy" id="47481"/>
    <lineage>
        <taxon>Bacteria</taxon>
        <taxon>Bacillati</taxon>
        <taxon>Actinomycetota</taxon>
        <taxon>Actinomycetes</taxon>
        <taxon>Streptosporangiales</taxon>
        <taxon>Streptosporangiaceae</taxon>
        <taxon>Streptosporangium</taxon>
    </lineage>
</organism>
<reference evidence="2" key="1">
    <citation type="journal article" date="2014" name="Int. J. Syst. Evol. Microbiol.">
        <title>Complete genome sequence of Corynebacterium casei LMG S-19264T (=DSM 44701T), isolated from a smear-ripened cheese.</title>
        <authorList>
            <consortium name="US DOE Joint Genome Institute (JGI-PGF)"/>
            <person name="Walter F."/>
            <person name="Albersmeier A."/>
            <person name="Kalinowski J."/>
            <person name="Ruckert C."/>
        </authorList>
    </citation>
    <scope>NUCLEOTIDE SEQUENCE</scope>
    <source>
        <strain evidence="2">VKM Ac-2007</strain>
    </source>
</reference>
<feature type="transmembrane region" description="Helical" evidence="1">
    <location>
        <begin position="47"/>
        <end position="70"/>
    </location>
</feature>
<keyword evidence="1" id="KW-0812">Transmembrane</keyword>
<evidence type="ECO:0000256" key="1">
    <source>
        <dbReference type="SAM" id="Phobius"/>
    </source>
</evidence>
<dbReference type="Proteomes" id="UP001143474">
    <property type="component" value="Unassembled WGS sequence"/>
</dbReference>
<feature type="transmembrane region" description="Helical" evidence="1">
    <location>
        <begin position="82"/>
        <end position="102"/>
    </location>
</feature>
<accession>A0A9W6I9Y8</accession>
<keyword evidence="1" id="KW-1133">Transmembrane helix</keyword>
<reference evidence="2" key="2">
    <citation type="submission" date="2023-01" db="EMBL/GenBank/DDBJ databases">
        <authorList>
            <person name="Sun Q."/>
            <person name="Evtushenko L."/>
        </authorList>
    </citation>
    <scope>NUCLEOTIDE SEQUENCE</scope>
    <source>
        <strain evidence="2">VKM Ac-2007</strain>
    </source>
</reference>
<name>A0A9W6I9Y8_9ACTN</name>
<evidence type="ECO:0000313" key="2">
    <source>
        <dbReference type="EMBL" id="GLK14151.1"/>
    </source>
</evidence>
<gene>
    <name evidence="2" type="ORF">GCM10017600_75630</name>
</gene>